<feature type="compositionally biased region" description="Basic and acidic residues" evidence="1">
    <location>
        <begin position="1"/>
        <end position="27"/>
    </location>
</feature>
<proteinExistence type="predicted"/>
<dbReference type="PANTHER" id="PTHR13944">
    <property type="entry name" value="AGAP007712-PA"/>
    <property type="match status" value="1"/>
</dbReference>
<dbReference type="GO" id="GO:0015629">
    <property type="term" value="C:actin cytoskeleton"/>
    <property type="evidence" value="ECO:0007669"/>
    <property type="project" value="TreeGrafter"/>
</dbReference>
<dbReference type="GO" id="GO:0016020">
    <property type="term" value="C:membrane"/>
    <property type="evidence" value="ECO:0007669"/>
    <property type="project" value="TreeGrafter"/>
</dbReference>
<dbReference type="GO" id="GO:0005078">
    <property type="term" value="F:MAP-kinase scaffold activity"/>
    <property type="evidence" value="ECO:0007669"/>
    <property type="project" value="TreeGrafter"/>
</dbReference>
<organism evidence="2 3">
    <name type="scientific">Cyprinus carpio</name>
    <name type="common">Common carp</name>
    <dbReference type="NCBI Taxonomy" id="7962"/>
    <lineage>
        <taxon>Eukaryota</taxon>
        <taxon>Metazoa</taxon>
        <taxon>Chordata</taxon>
        <taxon>Craniata</taxon>
        <taxon>Vertebrata</taxon>
        <taxon>Euteleostomi</taxon>
        <taxon>Actinopterygii</taxon>
        <taxon>Neopterygii</taxon>
        <taxon>Teleostei</taxon>
        <taxon>Ostariophysi</taxon>
        <taxon>Cypriniformes</taxon>
        <taxon>Cyprinidae</taxon>
        <taxon>Cyprininae</taxon>
        <taxon>Cyprinus</taxon>
    </lineage>
</organism>
<dbReference type="GO" id="GO:0043123">
    <property type="term" value="P:positive regulation of canonical NF-kappaB signal transduction"/>
    <property type="evidence" value="ECO:0007669"/>
    <property type="project" value="TreeGrafter"/>
</dbReference>
<feature type="region of interest" description="Disordered" evidence="1">
    <location>
        <begin position="1"/>
        <end position="35"/>
    </location>
</feature>
<name>A0A8C1GIU1_CYPCA</name>
<dbReference type="PANTHER" id="PTHR13944:SF18">
    <property type="entry name" value="A-KINASE ANCHOR PROTEIN 13"/>
    <property type="match status" value="1"/>
</dbReference>
<reference evidence="2" key="2">
    <citation type="submission" date="2025-09" db="UniProtKB">
        <authorList>
            <consortium name="Ensembl"/>
        </authorList>
    </citation>
    <scope>IDENTIFICATION</scope>
</reference>
<evidence type="ECO:0000313" key="2">
    <source>
        <dbReference type="Ensembl" id="ENSCCRP00010005712.1"/>
    </source>
</evidence>
<protein>
    <submittedName>
        <fullName evidence="2">Uncharacterized protein</fullName>
    </submittedName>
</protein>
<sequence>MLFLAQEREKEKNREKDREAKEREKKSVNGHVFSTSSSLHPALCQQCNKTLNTKDTVNCTSKKHFIIEGFTESCAGCIYHKMYFC</sequence>
<reference evidence="2" key="1">
    <citation type="submission" date="2025-08" db="UniProtKB">
        <authorList>
            <consortium name="Ensembl"/>
        </authorList>
    </citation>
    <scope>IDENTIFICATION</scope>
</reference>
<dbReference type="AlphaFoldDB" id="A0A8C1GIU1"/>
<dbReference type="InterPro" id="IPR051632">
    <property type="entry name" value="Rho_GEF"/>
</dbReference>
<keyword evidence="3" id="KW-1185">Reference proteome</keyword>
<accession>A0A8C1GIU1</accession>
<dbReference type="GO" id="GO:0071875">
    <property type="term" value="P:adrenergic receptor signaling pathway"/>
    <property type="evidence" value="ECO:0007669"/>
    <property type="project" value="TreeGrafter"/>
</dbReference>
<dbReference type="GO" id="GO:0035023">
    <property type="term" value="P:regulation of Rho protein signal transduction"/>
    <property type="evidence" value="ECO:0007669"/>
    <property type="project" value="TreeGrafter"/>
</dbReference>
<evidence type="ECO:0000256" key="1">
    <source>
        <dbReference type="SAM" id="MobiDB-lite"/>
    </source>
</evidence>
<dbReference type="Ensembl" id="ENSCCRT00010006171.1">
    <property type="protein sequence ID" value="ENSCCRP00010005712.1"/>
    <property type="gene ID" value="ENSCCRG00010002317.1"/>
</dbReference>
<evidence type="ECO:0000313" key="3">
    <source>
        <dbReference type="Proteomes" id="UP000694427"/>
    </source>
</evidence>
<dbReference type="Proteomes" id="UP000694427">
    <property type="component" value="Unplaced"/>
</dbReference>